<reference evidence="1 2" key="1">
    <citation type="journal article" date="2022" name="New Phytol.">
        <title>Ecological generalism drives hyperdiversity of secondary metabolite gene clusters in xylarialean endophytes.</title>
        <authorList>
            <person name="Franco M.E.E."/>
            <person name="Wisecaver J.H."/>
            <person name="Arnold A.E."/>
            <person name="Ju Y.M."/>
            <person name="Slot J.C."/>
            <person name="Ahrendt S."/>
            <person name="Moore L.P."/>
            <person name="Eastman K.E."/>
            <person name="Scott K."/>
            <person name="Konkel Z."/>
            <person name="Mondo S.J."/>
            <person name="Kuo A."/>
            <person name="Hayes R.D."/>
            <person name="Haridas S."/>
            <person name="Andreopoulos B."/>
            <person name="Riley R."/>
            <person name="LaButti K."/>
            <person name="Pangilinan J."/>
            <person name="Lipzen A."/>
            <person name="Amirebrahimi M."/>
            <person name="Yan J."/>
            <person name="Adam C."/>
            <person name="Keymanesh K."/>
            <person name="Ng V."/>
            <person name="Louie K."/>
            <person name="Northen T."/>
            <person name="Drula E."/>
            <person name="Henrissat B."/>
            <person name="Hsieh H.M."/>
            <person name="Youens-Clark K."/>
            <person name="Lutzoni F."/>
            <person name="Miadlikowska J."/>
            <person name="Eastwood D.C."/>
            <person name="Hamelin R.C."/>
            <person name="Grigoriev I.V."/>
            <person name="U'Ren J.M."/>
        </authorList>
    </citation>
    <scope>NUCLEOTIDE SEQUENCE [LARGE SCALE GENOMIC DNA]</scope>
    <source>
        <strain evidence="1 2">CBS 119005</strain>
    </source>
</reference>
<organism evidence="1 2">
    <name type="scientific">Hypoxylon rubiginosum</name>
    <dbReference type="NCBI Taxonomy" id="110542"/>
    <lineage>
        <taxon>Eukaryota</taxon>
        <taxon>Fungi</taxon>
        <taxon>Dikarya</taxon>
        <taxon>Ascomycota</taxon>
        <taxon>Pezizomycotina</taxon>
        <taxon>Sordariomycetes</taxon>
        <taxon>Xylariomycetidae</taxon>
        <taxon>Xylariales</taxon>
        <taxon>Hypoxylaceae</taxon>
        <taxon>Hypoxylon</taxon>
    </lineage>
</organism>
<dbReference type="Proteomes" id="UP001497700">
    <property type="component" value="Unassembled WGS sequence"/>
</dbReference>
<dbReference type="EMBL" id="MU393563">
    <property type="protein sequence ID" value="KAI4861081.1"/>
    <property type="molecule type" value="Genomic_DNA"/>
</dbReference>
<accession>A0ACB9YNX0</accession>
<keyword evidence="2" id="KW-1185">Reference proteome</keyword>
<protein>
    <submittedName>
        <fullName evidence="1">Uncharacterized protein</fullName>
    </submittedName>
</protein>
<comment type="caution">
    <text evidence="1">The sequence shown here is derived from an EMBL/GenBank/DDBJ whole genome shotgun (WGS) entry which is preliminary data.</text>
</comment>
<gene>
    <name evidence="1" type="ORF">F4820DRAFT_434931</name>
</gene>
<evidence type="ECO:0000313" key="2">
    <source>
        <dbReference type="Proteomes" id="UP001497700"/>
    </source>
</evidence>
<name>A0ACB9YNX0_9PEZI</name>
<proteinExistence type="predicted"/>
<evidence type="ECO:0000313" key="1">
    <source>
        <dbReference type="EMBL" id="KAI4861081.1"/>
    </source>
</evidence>
<sequence length="929" mass="100471">MPSDGPPIRTSTGDQAAEVLSCVSCRNRKLKCDRTKPRCHRCEKAKAECVYPESRRKPAFKRRNVKELEARLAQVEELLKENAQSKSPNNGTAEPASFQPTEVPAAEDDFLHGLDFTDPDMNDATAFSFQPDPMATFPVDNLDGLGQEDTPFNGELMDLGGIYESLPPFDVMEDLNRLFFERQHHIVPVIHPSRYQHAFYSAPHMKPAMCLRYAIWALAAHGHPKYGPYHDVFYRRARQYADSDEMKGYGEHFITVGHAQAWCIIATYEAKAMMFTRAAMSCSRGVRLVQMMGLHRLDGAAEEISPTLLPPQDWAELEERRRVFWGIFCIDSHCSISTGWPHLIDASEITTLLPASESAFYEGTQVETCSLYDAFKGRSYSSFAGAVLVCHIFNEILKHVHKPKPNDNPDNYEFGEYWQRHRDIDNTLSSAFMYLPESFRLPENYRDPVAVHTNLNLHASIICLHHSAIERIDTYKLPESAKKICQDRLTTAAQEIINIMKLTSHVNSNPRSPLASLALYSAASVYVYMCKEAQAPASYADNLDFVIAAMEALGRNHTITQAFLRQVVVDIEQNDIQHFVRLPRLDNLGDEFNTQISHNIPLVARSSISRHSKVQPPLPGRLPLGKPVGKIISDEIGGCDYGTWVSESGHFDSFSPETHSTDLGSSSSNNNGNKRKRTSPPGATVSGTLDGSSETGDRFWAASGGIQDHVAANPSATHSATHSSSPTNPLAAAAAAAKATANSQPASCGSGYGVAPRRQVNLPHRTCSPSLHGNVNANASADTTEAMGAPQPPGSVRLGTGVASAVLGNMRRPACREGRTVAVTAATAMNGGPLGDWEVAGMCMHNQFAANGPGAAAFPEPEPQPQTQQDGLGDNSIPWSLAGDEGMNVAVDWDAIGASFGIDTGGGVASGSGPGAAGGSGGGTGSGAG</sequence>